<keyword evidence="2" id="KW-1185">Reference proteome</keyword>
<dbReference type="EMBL" id="PDWZ02000003">
    <property type="protein sequence ID" value="KAB2107325.1"/>
    <property type="molecule type" value="Genomic_DNA"/>
</dbReference>
<comment type="caution">
    <text evidence="1">The sequence shown here is derived from an EMBL/GenBank/DDBJ whole genome shotgun (WGS) entry which is preliminary data.</text>
</comment>
<organism evidence="1 2">
    <name type="scientific">Alternaria gaisen</name>
    <dbReference type="NCBI Taxonomy" id="167740"/>
    <lineage>
        <taxon>Eukaryota</taxon>
        <taxon>Fungi</taxon>
        <taxon>Dikarya</taxon>
        <taxon>Ascomycota</taxon>
        <taxon>Pezizomycotina</taxon>
        <taxon>Dothideomycetes</taxon>
        <taxon>Pleosporomycetidae</taxon>
        <taxon>Pleosporales</taxon>
        <taxon>Pleosporineae</taxon>
        <taxon>Pleosporaceae</taxon>
        <taxon>Alternaria</taxon>
        <taxon>Alternaria sect. Alternaria</taxon>
    </lineage>
</organism>
<sequence length="540" mass="62230">MMAAASPPRHFRRPLHRRTPSSLEIVQEEISNMATPEDADGSGLPKSRSEPQLGVSELSARPTPGDSTHAGSALLDEPVSSTNPQPLSTPGLSRSASFSNSSYHDESDFEDAAFFPPVEKLTMFDFVENLALSQRIEKIQTSIASQTERIKNQAKNRGITKDRVVEEWRRRVPSEAEQLEKYKRRMRHSVDRLNRRWNESLTVTAREKASFIAAVMNIFVSGYLVGCHPDLLPHWYTAQLLYFMPLRFFTYHKKGYHYFLADLCYFVNILLVLSVWVFPQSKRLFIATYCLCMGNNAVAIVMWRNSLVFHSMDKVVSLFIHIMPCVTLHCLVHLLSPEYQQEHYPAIYDIRHSDPTSPHHYSLLQMMLWATVPYAFWQLGYHFLITVRRRDKIAAGRPTSFTWLRKSYAKTWIGKIVLSLPDFLQEPAFMFIQYSYAVLTMLPCPVWFWYRWPSGLFLSVVFIWSVYNGATYYIDVFGNRFQKELEQLKADMAKWQASPEGGFTPFTPMEGGNEKQLGYIPPLEGSTSVKPVDGEIRERK</sequence>
<accession>A0ACB6FSE8</accession>
<protein>
    <submittedName>
        <fullName evidence="1">Uncharacterized protein</fullName>
    </submittedName>
</protein>
<name>A0ACB6FSE8_9PLEO</name>
<evidence type="ECO:0000313" key="1">
    <source>
        <dbReference type="EMBL" id="KAB2107325.1"/>
    </source>
</evidence>
<reference evidence="1 2" key="1">
    <citation type="journal article" date="2019" name="bioRxiv">
        <title>Genomics, evolutionary history and diagnostics of the Alternaria alternata species group including apple and Asian pear pathotypes.</title>
        <authorList>
            <person name="Armitage A.D."/>
            <person name="Cockerton H.M."/>
            <person name="Sreenivasaprasad S."/>
            <person name="Woodhall J.W."/>
            <person name="Lane C.R."/>
            <person name="Harrison R.J."/>
            <person name="Clarkson J.P."/>
        </authorList>
    </citation>
    <scope>NUCLEOTIDE SEQUENCE [LARGE SCALE GENOMIC DNA]</scope>
    <source>
        <strain evidence="1 2">FERA 650</strain>
    </source>
</reference>
<gene>
    <name evidence="1" type="ORF">AG0111_0g4481</name>
</gene>
<dbReference type="Proteomes" id="UP000293547">
    <property type="component" value="Unassembled WGS sequence"/>
</dbReference>
<evidence type="ECO:0000313" key="2">
    <source>
        <dbReference type="Proteomes" id="UP000293547"/>
    </source>
</evidence>
<proteinExistence type="predicted"/>